<evidence type="ECO:0000313" key="16">
    <source>
        <dbReference type="Proteomes" id="UP000655366"/>
    </source>
</evidence>
<evidence type="ECO:0000256" key="7">
    <source>
        <dbReference type="ARBA" id="ARBA00023136"/>
    </source>
</evidence>
<evidence type="ECO:0000256" key="4">
    <source>
        <dbReference type="ARBA" id="ARBA00022692"/>
    </source>
</evidence>
<evidence type="ECO:0000259" key="14">
    <source>
        <dbReference type="Pfam" id="PF22618"/>
    </source>
</evidence>
<keyword evidence="16" id="KW-1185">Reference proteome</keyword>
<evidence type="ECO:0000313" key="15">
    <source>
        <dbReference type="EMBL" id="MBG0739474.1"/>
    </source>
</evidence>
<evidence type="ECO:0000256" key="3">
    <source>
        <dbReference type="ARBA" id="ARBA00022475"/>
    </source>
</evidence>
<comment type="subcellular location">
    <subcellularLocation>
        <location evidence="2">Cell membrane</location>
    </subcellularLocation>
    <subcellularLocation>
        <location evidence="1">Membrane</location>
        <topology evidence="1">Single-pass membrane protein</topology>
    </subcellularLocation>
</comment>
<protein>
    <recommendedName>
        <fullName evidence="10">Regulator of SigK</fullName>
    </recommendedName>
    <alternativeName>
        <fullName evidence="9">Sigma-K anti-sigma factor RskA</fullName>
    </alternativeName>
</protein>
<dbReference type="Pfam" id="PF22618">
    <property type="entry name" value="RskA_N"/>
    <property type="match status" value="1"/>
</dbReference>
<proteinExistence type="predicted"/>
<feature type="domain" description="Anti-sigma-K factor RskA N-terminal" evidence="14">
    <location>
        <begin position="19"/>
        <end position="66"/>
    </location>
</feature>
<dbReference type="InterPro" id="IPR051474">
    <property type="entry name" value="Anti-sigma-K/W_factor"/>
</dbReference>
<keyword evidence="5 12" id="KW-1133">Transmembrane helix</keyword>
<accession>A0A931CQ55</accession>
<dbReference type="Proteomes" id="UP000655366">
    <property type="component" value="Unassembled WGS sequence"/>
</dbReference>
<dbReference type="Pfam" id="PF10099">
    <property type="entry name" value="RskA_C"/>
    <property type="match status" value="1"/>
</dbReference>
<dbReference type="InterPro" id="IPR041916">
    <property type="entry name" value="Anti_sigma_zinc_sf"/>
</dbReference>
<feature type="domain" description="Anti-sigma K factor RskA C-terminal" evidence="13">
    <location>
        <begin position="137"/>
        <end position="264"/>
    </location>
</feature>
<gene>
    <name evidence="15" type="ORF">IV500_08740</name>
</gene>
<evidence type="ECO:0000256" key="8">
    <source>
        <dbReference type="ARBA" id="ARBA00023163"/>
    </source>
</evidence>
<dbReference type="PANTHER" id="PTHR37461:SF1">
    <property type="entry name" value="ANTI-SIGMA-K FACTOR RSKA"/>
    <property type="match status" value="1"/>
</dbReference>
<evidence type="ECO:0000256" key="2">
    <source>
        <dbReference type="ARBA" id="ARBA00004236"/>
    </source>
</evidence>
<name>A0A931CQ55_9MICC</name>
<dbReference type="Gene3D" id="1.10.10.1320">
    <property type="entry name" value="Anti-sigma factor, zinc-finger domain"/>
    <property type="match status" value="1"/>
</dbReference>
<keyword evidence="7 12" id="KW-0472">Membrane</keyword>
<reference evidence="15 16" key="1">
    <citation type="submission" date="2020-11" db="EMBL/GenBank/DDBJ databases">
        <title>Arthrobacter antarcticus sp. nov., isolated from Antarctic Soil.</title>
        <authorList>
            <person name="Li J."/>
        </authorList>
    </citation>
    <scope>NUCLEOTIDE SEQUENCE [LARGE SCALE GENOMIC DNA]</scope>
    <source>
        <strain evidence="15 16">Z1-20</strain>
    </source>
</reference>
<sequence length="273" mass="27877">MPSNQFADNIALDLAQGRLLELSEIYAVDALTDAERTEIDAFVATGPPEQRTRFEQRVRQTQETLASAFAMEQADPPASLWENILAQLPKVSDTSSAVAPVAVAAEAADPADELSVRRARKAGRPGLSTGRRWLIGAAAAAAVIVGGVGVGANIISSQDPGHQILNAADVQTKSVDFPGGGSATLAISGSKDGAVVTMDGVSAPPPGKVYQMWLIPKNGSAPISQGTMDAAALSKSATITGVDAASAFAVTVEPDGGSQKPTLPPLAALPLST</sequence>
<keyword evidence="3" id="KW-1003">Cell membrane</keyword>
<feature type="transmembrane region" description="Helical" evidence="12">
    <location>
        <begin position="133"/>
        <end position="155"/>
    </location>
</feature>
<comment type="caution">
    <text evidence="15">The sequence shown here is derived from an EMBL/GenBank/DDBJ whole genome shotgun (WGS) entry which is preliminary data.</text>
</comment>
<keyword evidence="6" id="KW-0805">Transcription regulation</keyword>
<dbReference type="GO" id="GO:0016989">
    <property type="term" value="F:sigma factor antagonist activity"/>
    <property type="evidence" value="ECO:0007669"/>
    <property type="project" value="TreeGrafter"/>
</dbReference>
<dbReference type="AlphaFoldDB" id="A0A931CQ55"/>
<evidence type="ECO:0000256" key="1">
    <source>
        <dbReference type="ARBA" id="ARBA00004167"/>
    </source>
</evidence>
<evidence type="ECO:0000259" key="13">
    <source>
        <dbReference type="Pfam" id="PF10099"/>
    </source>
</evidence>
<dbReference type="GO" id="GO:0006417">
    <property type="term" value="P:regulation of translation"/>
    <property type="evidence" value="ECO:0007669"/>
    <property type="project" value="TreeGrafter"/>
</dbReference>
<evidence type="ECO:0000256" key="5">
    <source>
        <dbReference type="ARBA" id="ARBA00022989"/>
    </source>
</evidence>
<dbReference type="InterPro" id="IPR053877">
    <property type="entry name" value="RskA_N"/>
</dbReference>
<dbReference type="InterPro" id="IPR018764">
    <property type="entry name" value="RskA_C"/>
</dbReference>
<evidence type="ECO:0000256" key="10">
    <source>
        <dbReference type="ARBA" id="ARBA00030803"/>
    </source>
</evidence>
<dbReference type="GO" id="GO:0005886">
    <property type="term" value="C:plasma membrane"/>
    <property type="evidence" value="ECO:0007669"/>
    <property type="project" value="UniProtKB-SubCell"/>
</dbReference>
<feature type="region of interest" description="Disordered" evidence="11">
    <location>
        <begin position="253"/>
        <end position="273"/>
    </location>
</feature>
<keyword evidence="8" id="KW-0804">Transcription</keyword>
<evidence type="ECO:0000256" key="6">
    <source>
        <dbReference type="ARBA" id="ARBA00023015"/>
    </source>
</evidence>
<dbReference type="EMBL" id="JADNYM010000009">
    <property type="protein sequence ID" value="MBG0739474.1"/>
    <property type="molecule type" value="Genomic_DNA"/>
</dbReference>
<organism evidence="15 16">
    <name type="scientific">Arthrobacter terrae</name>
    <dbReference type="NCBI Taxonomy" id="2935737"/>
    <lineage>
        <taxon>Bacteria</taxon>
        <taxon>Bacillati</taxon>
        <taxon>Actinomycetota</taxon>
        <taxon>Actinomycetes</taxon>
        <taxon>Micrococcales</taxon>
        <taxon>Micrococcaceae</taxon>
        <taxon>Arthrobacter</taxon>
    </lineage>
</organism>
<evidence type="ECO:0000256" key="9">
    <source>
        <dbReference type="ARBA" id="ARBA00029829"/>
    </source>
</evidence>
<keyword evidence="4 12" id="KW-0812">Transmembrane</keyword>
<evidence type="ECO:0000256" key="11">
    <source>
        <dbReference type="SAM" id="MobiDB-lite"/>
    </source>
</evidence>
<dbReference type="PANTHER" id="PTHR37461">
    <property type="entry name" value="ANTI-SIGMA-K FACTOR RSKA"/>
    <property type="match status" value="1"/>
</dbReference>
<evidence type="ECO:0000256" key="12">
    <source>
        <dbReference type="SAM" id="Phobius"/>
    </source>
</evidence>